<sequence length="396" mass="44244">MIRLYSKSVWTVVLHLFTVQLLLYSASSADDNNSTDNTPSGAEFLKSVIGNLHRPNRKVFNARIDVNEYIPNDASHTSPGNELKILSRQPTNFMAQQKSHTNMNRPTPLADANNNNQGEKMAMFASQMAPQFMKNEFSDSQHKIVSQGPPQQISSVPPSNFLSPNLIEALSSESVKPDGTINGYNYFFYPLDNEALQQLQQQQQSQQQIQQYNNANNHEMQQQQQDNSMAGGGDQDNHAMTKPKVEPLFVAMAGFVGVAVVFLSALMFIPRLPIPVLGTKAALKRAPEELATLTRLVAESIDGKDCTERIACEVGRAMRSMQLDNKPIRMMEIILPPAVAKQLAQVRRSASRKEQCHFIMCKKTEGTLKMVAKLKKTNNNANTKTIHDVKEIFKLQ</sequence>
<keyword evidence="2" id="KW-1133">Transmembrane helix</keyword>
<feature type="region of interest" description="Disordered" evidence="1">
    <location>
        <begin position="218"/>
        <end position="240"/>
    </location>
</feature>
<gene>
    <name evidence="4" type="ORF">CINCED_3A022268</name>
</gene>
<feature type="transmembrane region" description="Helical" evidence="2">
    <location>
        <begin position="248"/>
        <end position="269"/>
    </location>
</feature>
<keyword evidence="2" id="KW-0812">Transmembrane</keyword>
<feature type="signal peptide" evidence="3">
    <location>
        <begin position="1"/>
        <end position="29"/>
    </location>
</feature>
<dbReference type="EMBL" id="CABPRJ010002374">
    <property type="protein sequence ID" value="VVC43948.1"/>
    <property type="molecule type" value="Genomic_DNA"/>
</dbReference>
<protein>
    <submittedName>
        <fullName evidence="4">WD40/YVTN repeat-like-containing domain</fullName>
    </submittedName>
</protein>
<evidence type="ECO:0000256" key="1">
    <source>
        <dbReference type="SAM" id="MobiDB-lite"/>
    </source>
</evidence>
<feature type="compositionally biased region" description="Polar residues" evidence="1">
    <location>
        <begin position="218"/>
        <end position="228"/>
    </location>
</feature>
<evidence type="ECO:0000313" key="4">
    <source>
        <dbReference type="EMBL" id="VVC43948.1"/>
    </source>
</evidence>
<evidence type="ECO:0000313" key="5">
    <source>
        <dbReference type="Proteomes" id="UP000325440"/>
    </source>
</evidence>
<dbReference type="Proteomes" id="UP000325440">
    <property type="component" value="Unassembled WGS sequence"/>
</dbReference>
<dbReference type="OrthoDB" id="6380108at2759"/>
<organism evidence="4 5">
    <name type="scientific">Cinara cedri</name>
    <dbReference type="NCBI Taxonomy" id="506608"/>
    <lineage>
        <taxon>Eukaryota</taxon>
        <taxon>Metazoa</taxon>
        <taxon>Ecdysozoa</taxon>
        <taxon>Arthropoda</taxon>
        <taxon>Hexapoda</taxon>
        <taxon>Insecta</taxon>
        <taxon>Pterygota</taxon>
        <taxon>Neoptera</taxon>
        <taxon>Paraneoptera</taxon>
        <taxon>Hemiptera</taxon>
        <taxon>Sternorrhyncha</taxon>
        <taxon>Aphidomorpha</taxon>
        <taxon>Aphidoidea</taxon>
        <taxon>Aphididae</taxon>
        <taxon>Lachninae</taxon>
        <taxon>Cinara</taxon>
    </lineage>
</organism>
<name>A0A5E4NGB2_9HEMI</name>
<accession>A0A5E4NGB2</accession>
<dbReference type="AlphaFoldDB" id="A0A5E4NGB2"/>
<evidence type="ECO:0000256" key="3">
    <source>
        <dbReference type="SAM" id="SignalP"/>
    </source>
</evidence>
<reference evidence="4 5" key="1">
    <citation type="submission" date="2019-08" db="EMBL/GenBank/DDBJ databases">
        <authorList>
            <person name="Alioto T."/>
            <person name="Alioto T."/>
            <person name="Gomez Garrido J."/>
        </authorList>
    </citation>
    <scope>NUCLEOTIDE SEQUENCE [LARGE SCALE GENOMIC DNA]</scope>
</reference>
<feature type="chain" id="PRO_5023042397" evidence="3">
    <location>
        <begin position="30"/>
        <end position="396"/>
    </location>
</feature>
<evidence type="ECO:0000256" key="2">
    <source>
        <dbReference type="SAM" id="Phobius"/>
    </source>
</evidence>
<keyword evidence="2" id="KW-0472">Membrane</keyword>
<proteinExistence type="predicted"/>
<keyword evidence="5" id="KW-1185">Reference proteome</keyword>
<keyword evidence="3" id="KW-0732">Signal</keyword>